<evidence type="ECO:0000313" key="3">
    <source>
        <dbReference type="RefSeq" id="XP_016702269.1"/>
    </source>
</evidence>
<dbReference type="STRING" id="3635.A0A1U8KNH6"/>
<dbReference type="Pfam" id="PF17921">
    <property type="entry name" value="Integrase_H2C2"/>
    <property type="match status" value="1"/>
</dbReference>
<dbReference type="AlphaFoldDB" id="A0A1U8KNH6"/>
<reference evidence="2" key="1">
    <citation type="journal article" date="2020" name="Nat. Genet.">
        <title>Genomic diversifications of five Gossypium allopolyploid species and their impact on cotton improvement.</title>
        <authorList>
            <person name="Chen Z.J."/>
            <person name="Sreedasyam A."/>
            <person name="Ando A."/>
            <person name="Song Q."/>
            <person name="De Santiago L.M."/>
            <person name="Hulse-Kemp A.M."/>
            <person name="Ding M."/>
            <person name="Ye W."/>
            <person name="Kirkbride R.C."/>
            <person name="Jenkins J."/>
            <person name="Plott C."/>
            <person name="Lovell J."/>
            <person name="Lin Y.M."/>
            <person name="Vaughn R."/>
            <person name="Liu B."/>
            <person name="Simpson S."/>
            <person name="Scheffler B.E."/>
            <person name="Wen L."/>
            <person name="Saski C.A."/>
            <person name="Grover C.E."/>
            <person name="Hu G."/>
            <person name="Conover J.L."/>
            <person name="Carlson J.W."/>
            <person name="Shu S."/>
            <person name="Boston L.B."/>
            <person name="Williams M."/>
            <person name="Peterson D.G."/>
            <person name="McGee K."/>
            <person name="Jones D.C."/>
            <person name="Wendel J.F."/>
            <person name="Stelly D.M."/>
            <person name="Grimwood J."/>
            <person name="Schmutz J."/>
        </authorList>
    </citation>
    <scope>NUCLEOTIDE SEQUENCE [LARGE SCALE GENOMIC DNA]</scope>
    <source>
        <strain evidence="2">cv. TM-1</strain>
    </source>
</reference>
<dbReference type="GeneID" id="107917426"/>
<dbReference type="PaxDb" id="3635-A0A1U8KNH6"/>
<evidence type="ECO:0000313" key="2">
    <source>
        <dbReference type="Proteomes" id="UP000818029"/>
    </source>
</evidence>
<proteinExistence type="predicted"/>
<dbReference type="Gene3D" id="3.10.10.10">
    <property type="entry name" value="HIV Type 1 Reverse Transcriptase, subunit A, domain 1"/>
    <property type="match status" value="1"/>
</dbReference>
<dbReference type="InterPro" id="IPR053134">
    <property type="entry name" value="RNA-dir_DNA_polymerase"/>
</dbReference>
<sequence length="173" mass="20487">MDHRKLNKAIQKEHFRLPYIDQMLDRLAGKAFYNFLDGYLEYNQIAIALTDQEKITFTCPYESGLLPPDLNSKRKLKFLYDAKHYYWDEPFLFKQCADQIIRKCVPDDESHSILQHCHLAPYRGQFGGMRIAAKVLQSGFYWSSLFKDAQEFHKSYNHCQRTGNLSNRHEMLL</sequence>
<dbReference type="PANTHER" id="PTHR24559:SF429">
    <property type="entry name" value="RNA-DIRECTED DNA POLYMERASE HOMOLOG"/>
    <property type="match status" value="1"/>
</dbReference>
<evidence type="ECO:0000259" key="1">
    <source>
        <dbReference type="Pfam" id="PF17921"/>
    </source>
</evidence>
<feature type="domain" description="Integrase zinc-binding" evidence="1">
    <location>
        <begin position="105"/>
        <end position="162"/>
    </location>
</feature>
<name>A0A1U8KNH6_GOSHI</name>
<dbReference type="InterPro" id="IPR041588">
    <property type="entry name" value="Integrase_H2C2"/>
</dbReference>
<dbReference type="InterPro" id="IPR043502">
    <property type="entry name" value="DNA/RNA_pol_sf"/>
</dbReference>
<dbReference type="RefSeq" id="XP_016702269.1">
    <property type="nucleotide sequence ID" value="XM_016846780.1"/>
</dbReference>
<protein>
    <recommendedName>
        <fullName evidence="1">Integrase zinc-binding domain-containing protein</fullName>
    </recommendedName>
</protein>
<dbReference type="Gene3D" id="1.10.340.70">
    <property type="match status" value="1"/>
</dbReference>
<reference evidence="3" key="2">
    <citation type="submission" date="2025-08" db="UniProtKB">
        <authorList>
            <consortium name="RefSeq"/>
        </authorList>
    </citation>
    <scope>IDENTIFICATION</scope>
</reference>
<keyword evidence="2" id="KW-1185">Reference proteome</keyword>
<dbReference type="KEGG" id="ghi:107917426"/>
<gene>
    <name evidence="3" type="primary">LOC107917426</name>
</gene>
<dbReference type="Proteomes" id="UP000818029">
    <property type="component" value="Chromosome A01"/>
</dbReference>
<accession>A0A1U8KNH6</accession>
<dbReference type="OrthoDB" id="1739170at2759"/>
<dbReference type="InterPro" id="IPR043128">
    <property type="entry name" value="Rev_trsase/Diguanyl_cyclase"/>
</dbReference>
<dbReference type="SUPFAM" id="SSF56672">
    <property type="entry name" value="DNA/RNA polymerases"/>
    <property type="match status" value="1"/>
</dbReference>
<dbReference type="PANTHER" id="PTHR24559">
    <property type="entry name" value="TRANSPOSON TY3-I GAG-POL POLYPROTEIN"/>
    <property type="match status" value="1"/>
</dbReference>
<dbReference type="Gene3D" id="3.30.70.270">
    <property type="match status" value="1"/>
</dbReference>
<organism evidence="2 3">
    <name type="scientific">Gossypium hirsutum</name>
    <name type="common">Upland cotton</name>
    <name type="synonym">Gossypium mexicanum</name>
    <dbReference type="NCBI Taxonomy" id="3635"/>
    <lineage>
        <taxon>Eukaryota</taxon>
        <taxon>Viridiplantae</taxon>
        <taxon>Streptophyta</taxon>
        <taxon>Embryophyta</taxon>
        <taxon>Tracheophyta</taxon>
        <taxon>Spermatophyta</taxon>
        <taxon>Magnoliopsida</taxon>
        <taxon>eudicotyledons</taxon>
        <taxon>Gunneridae</taxon>
        <taxon>Pentapetalae</taxon>
        <taxon>rosids</taxon>
        <taxon>malvids</taxon>
        <taxon>Malvales</taxon>
        <taxon>Malvaceae</taxon>
        <taxon>Malvoideae</taxon>
        <taxon>Gossypium</taxon>
    </lineage>
</organism>